<name>A0A6N2KJM4_SALVM</name>
<dbReference type="EMBL" id="CAADRP010000313">
    <property type="protein sequence ID" value="VFU26499.1"/>
    <property type="molecule type" value="Genomic_DNA"/>
</dbReference>
<organism evidence="1">
    <name type="scientific">Salix viminalis</name>
    <name type="common">Common osier</name>
    <name type="synonym">Basket willow</name>
    <dbReference type="NCBI Taxonomy" id="40686"/>
    <lineage>
        <taxon>Eukaryota</taxon>
        <taxon>Viridiplantae</taxon>
        <taxon>Streptophyta</taxon>
        <taxon>Embryophyta</taxon>
        <taxon>Tracheophyta</taxon>
        <taxon>Spermatophyta</taxon>
        <taxon>Magnoliopsida</taxon>
        <taxon>eudicotyledons</taxon>
        <taxon>Gunneridae</taxon>
        <taxon>Pentapetalae</taxon>
        <taxon>rosids</taxon>
        <taxon>fabids</taxon>
        <taxon>Malpighiales</taxon>
        <taxon>Salicaceae</taxon>
        <taxon>Saliceae</taxon>
        <taxon>Salix</taxon>
    </lineage>
</organism>
<reference evidence="1" key="1">
    <citation type="submission" date="2019-03" db="EMBL/GenBank/DDBJ databases">
        <authorList>
            <person name="Mank J."/>
            <person name="Almeida P."/>
        </authorList>
    </citation>
    <scope>NUCLEOTIDE SEQUENCE</scope>
    <source>
        <strain evidence="1">78183</strain>
    </source>
</reference>
<protein>
    <submittedName>
        <fullName evidence="1">Uncharacterized protein</fullName>
    </submittedName>
</protein>
<accession>A0A6N2KJM4</accession>
<sequence>MTSQRQCLQASHLFSDEQDCSCNTSQLENETQFCSVSILTQSSRLSTNHNPYPANKQCFLLYHDEALSSQPSMFSQRTLHGYINFGNKTFKCCHYKTLFWLNERFTHSTQSIQNSLLVGKLSFRDHCQHLSFLMTC</sequence>
<evidence type="ECO:0000313" key="1">
    <source>
        <dbReference type="EMBL" id="VFU26499.1"/>
    </source>
</evidence>
<gene>
    <name evidence="1" type="ORF">SVIM_LOCUS70948</name>
</gene>
<dbReference type="AlphaFoldDB" id="A0A6N2KJM4"/>
<proteinExistence type="predicted"/>